<dbReference type="Proteomes" id="UP001732700">
    <property type="component" value="Chromosome 6D"/>
</dbReference>
<name>A0ACD5ZJ67_AVESA</name>
<keyword evidence="2" id="KW-1185">Reference proteome</keyword>
<organism evidence="1 2">
    <name type="scientific">Avena sativa</name>
    <name type="common">Oat</name>
    <dbReference type="NCBI Taxonomy" id="4498"/>
    <lineage>
        <taxon>Eukaryota</taxon>
        <taxon>Viridiplantae</taxon>
        <taxon>Streptophyta</taxon>
        <taxon>Embryophyta</taxon>
        <taxon>Tracheophyta</taxon>
        <taxon>Spermatophyta</taxon>
        <taxon>Magnoliopsida</taxon>
        <taxon>Liliopsida</taxon>
        <taxon>Poales</taxon>
        <taxon>Poaceae</taxon>
        <taxon>BOP clade</taxon>
        <taxon>Pooideae</taxon>
        <taxon>Poodae</taxon>
        <taxon>Poeae</taxon>
        <taxon>Poeae Chloroplast Group 1 (Aveneae type)</taxon>
        <taxon>Aveninae</taxon>
        <taxon>Avena</taxon>
    </lineage>
</organism>
<evidence type="ECO:0000313" key="2">
    <source>
        <dbReference type="Proteomes" id="UP001732700"/>
    </source>
</evidence>
<accession>A0ACD5ZJ67</accession>
<sequence>MAGGGPLELWNHRSMQILVLLSLGLQLVLFVFAGTRRREGAPVRRLILWLAYLMADSTAVYALGHLSLSASVHDSQLVTFWGPFLLLHLGGPDNITAYALQDNQLWLRHLQMLVVQVLGAAYVLNKYYIPASTSDGGGHLLRLASFLMFGLGVVKYGERTWALKRSTLESIGVSVRTQPPAIHNHFHPHDEAASEEEFHVRRAHSLFHVCKRAIVDSSVIETDMIPEGHNEYTSKMMHKVDMWTLTGIELSLLYDLLYTKAAVVHTLFGYVVRVISPLTAAASLLLFLFTSKDGHGRADIVITYVLLAGAVFMETTSLVNALGSSWTFAFLSTTRWRWIRYSALCNQRWDRLRRAVVSLRHLFNGGGSRYKSARLSNTIIGQYNMLHFCTRAADGPFASPLLGSLAKKLGLNEWWNRNHYSGTTNLSSSTGHSIVTYLKRLHARGKWSITVRVGMKWGKDPLERRRVYVEGILKDSLGFEFQEGIIIWHIGTDVFLAKSESAKAHDATPTVDAIKVLSDYMMFLLVERPYMLPGQPQSKLYQRTCEKLVSMRSTSRVRLRYRIKNLFRVHDGPAGSSSSRAQEREELVNNLYHEYVNKEFSFGAPRLTHVARLSKHLLEKERDGTTETLELVLEVWMDILVYASNKCSRNSHAQKLNSGGEMTTIIWLIAEHLYRAAL</sequence>
<proteinExistence type="predicted"/>
<reference evidence="1" key="2">
    <citation type="submission" date="2025-09" db="UniProtKB">
        <authorList>
            <consortium name="EnsemblPlants"/>
        </authorList>
    </citation>
    <scope>IDENTIFICATION</scope>
</reference>
<evidence type="ECO:0000313" key="1">
    <source>
        <dbReference type="EnsemblPlants" id="AVESA.00010b.r2.6DG1157170.1.CDS.1"/>
    </source>
</evidence>
<dbReference type="EnsemblPlants" id="AVESA.00010b.r2.6DG1157170.1">
    <property type="protein sequence ID" value="AVESA.00010b.r2.6DG1157170.1.CDS.1"/>
    <property type="gene ID" value="AVESA.00010b.r2.6DG1157170"/>
</dbReference>
<protein>
    <submittedName>
        <fullName evidence="1">Uncharacterized protein</fullName>
    </submittedName>
</protein>
<reference evidence="1" key="1">
    <citation type="submission" date="2021-05" db="EMBL/GenBank/DDBJ databases">
        <authorList>
            <person name="Scholz U."/>
            <person name="Mascher M."/>
            <person name="Fiebig A."/>
        </authorList>
    </citation>
    <scope>NUCLEOTIDE SEQUENCE [LARGE SCALE GENOMIC DNA]</scope>
</reference>